<feature type="transmembrane region" description="Helical" evidence="7">
    <location>
        <begin position="117"/>
        <end position="137"/>
    </location>
</feature>
<evidence type="ECO:0000313" key="10">
    <source>
        <dbReference type="Proteomes" id="UP000322499"/>
    </source>
</evidence>
<name>A0A5S5CXM4_9ACTN</name>
<feature type="domain" description="VTT" evidence="8">
    <location>
        <begin position="53"/>
        <end position="169"/>
    </location>
</feature>
<keyword evidence="6 7" id="KW-0472">Membrane</keyword>
<dbReference type="Proteomes" id="UP000322499">
    <property type="component" value="Unassembled WGS sequence"/>
</dbReference>
<comment type="caution">
    <text evidence="9">The sequence shown here is derived from an EMBL/GenBank/DDBJ whole genome shotgun (WGS) entry which is preliminary data.</text>
</comment>
<dbReference type="GO" id="GO:0005886">
    <property type="term" value="C:plasma membrane"/>
    <property type="evidence" value="ECO:0007669"/>
    <property type="project" value="UniProtKB-SubCell"/>
</dbReference>
<sequence>MVVLLVVLAAGAVAALTTDLPSVGQLRADLDEGGLGTRLLLVAGSTAVLLAPVPRSVVSVLLGGLLGFGAGLTVAMAAGMLAAVAAFALSRGLGRQAALQWAGPRLNGADRSLTERGFAWVLTARLIPVLPFAVVSYGAGLSGVRPAPFLAATAVGLVPSTVVQVGLGASVPLVAGWVDGGAAALLVVLAVLLLAGAGWWWHRRRARRGGAS</sequence>
<dbReference type="Pfam" id="PF09335">
    <property type="entry name" value="VTT_dom"/>
    <property type="match status" value="1"/>
</dbReference>
<comment type="similarity">
    <text evidence="2 7">Belongs to the TVP38/TMEM64 family.</text>
</comment>
<evidence type="ECO:0000256" key="2">
    <source>
        <dbReference type="ARBA" id="ARBA00008640"/>
    </source>
</evidence>
<feature type="transmembrane region" description="Helical" evidence="7">
    <location>
        <begin position="65"/>
        <end position="89"/>
    </location>
</feature>
<evidence type="ECO:0000256" key="6">
    <source>
        <dbReference type="ARBA" id="ARBA00023136"/>
    </source>
</evidence>
<accession>A0A5S5CXM4</accession>
<keyword evidence="4 7" id="KW-0812">Transmembrane</keyword>
<organism evidence="9 10">
    <name type="scientific">Blastococcus xanthinilyticus</name>
    <dbReference type="NCBI Taxonomy" id="1564164"/>
    <lineage>
        <taxon>Bacteria</taxon>
        <taxon>Bacillati</taxon>
        <taxon>Actinomycetota</taxon>
        <taxon>Actinomycetes</taxon>
        <taxon>Geodermatophilales</taxon>
        <taxon>Geodermatophilaceae</taxon>
        <taxon>Blastococcus</taxon>
    </lineage>
</organism>
<reference evidence="9 10" key="1">
    <citation type="submission" date="2019-07" db="EMBL/GenBank/DDBJ databases">
        <title>Genomic Encyclopedia of Archaeal and Bacterial Type Strains, Phase II (KMG-II): from individual species to whole genera.</title>
        <authorList>
            <person name="Goeker M."/>
        </authorList>
    </citation>
    <scope>NUCLEOTIDE SEQUENCE [LARGE SCALE GENOMIC DNA]</scope>
    <source>
        <strain evidence="9 10">DSM 46842</strain>
    </source>
</reference>
<dbReference type="PANTHER" id="PTHR12677:SF59">
    <property type="entry name" value="GOLGI APPARATUS MEMBRANE PROTEIN TVP38-RELATED"/>
    <property type="match status" value="1"/>
</dbReference>
<dbReference type="EMBL" id="VNHW01000004">
    <property type="protein sequence ID" value="TYP88540.1"/>
    <property type="molecule type" value="Genomic_DNA"/>
</dbReference>
<proteinExistence type="inferred from homology"/>
<gene>
    <name evidence="9" type="ORF">BD833_104246</name>
</gene>
<feature type="transmembrane region" description="Helical" evidence="7">
    <location>
        <begin position="149"/>
        <end position="175"/>
    </location>
</feature>
<dbReference type="PANTHER" id="PTHR12677">
    <property type="entry name" value="GOLGI APPARATUS MEMBRANE PROTEIN TVP38-RELATED"/>
    <property type="match status" value="1"/>
</dbReference>
<keyword evidence="3 7" id="KW-1003">Cell membrane</keyword>
<evidence type="ECO:0000313" key="9">
    <source>
        <dbReference type="EMBL" id="TYP88540.1"/>
    </source>
</evidence>
<evidence type="ECO:0000256" key="4">
    <source>
        <dbReference type="ARBA" id="ARBA00022692"/>
    </source>
</evidence>
<comment type="subcellular location">
    <subcellularLocation>
        <location evidence="1 7">Cell membrane</location>
        <topology evidence="1 7">Multi-pass membrane protein</topology>
    </subcellularLocation>
</comment>
<dbReference type="AlphaFoldDB" id="A0A5S5CXM4"/>
<dbReference type="InterPro" id="IPR015414">
    <property type="entry name" value="TMEM64"/>
</dbReference>
<dbReference type="InterPro" id="IPR032816">
    <property type="entry name" value="VTT_dom"/>
</dbReference>
<evidence type="ECO:0000256" key="5">
    <source>
        <dbReference type="ARBA" id="ARBA00022989"/>
    </source>
</evidence>
<keyword evidence="5 7" id="KW-1133">Transmembrane helix</keyword>
<protein>
    <recommendedName>
        <fullName evidence="7">TVP38/TMEM64 family membrane protein</fullName>
    </recommendedName>
</protein>
<evidence type="ECO:0000256" key="7">
    <source>
        <dbReference type="RuleBase" id="RU366058"/>
    </source>
</evidence>
<feature type="transmembrane region" description="Helical" evidence="7">
    <location>
        <begin position="39"/>
        <end position="58"/>
    </location>
</feature>
<evidence type="ECO:0000256" key="3">
    <source>
        <dbReference type="ARBA" id="ARBA00022475"/>
    </source>
</evidence>
<evidence type="ECO:0000259" key="8">
    <source>
        <dbReference type="Pfam" id="PF09335"/>
    </source>
</evidence>
<keyword evidence="10" id="KW-1185">Reference proteome</keyword>
<feature type="transmembrane region" description="Helical" evidence="7">
    <location>
        <begin position="181"/>
        <end position="201"/>
    </location>
</feature>
<evidence type="ECO:0000256" key="1">
    <source>
        <dbReference type="ARBA" id="ARBA00004651"/>
    </source>
</evidence>